<dbReference type="InterPro" id="IPR039448">
    <property type="entry name" value="Beta_helix"/>
</dbReference>
<dbReference type="OrthoDB" id="2505997at2"/>
<reference evidence="2 3" key="1">
    <citation type="submission" date="2019-05" db="EMBL/GenBank/DDBJ databases">
        <title>We sequenced the genome of Paenibacillus hemerocallicola KCTC 33185 for further insight into its adaptation and study the phylogeny of Paenibacillus.</title>
        <authorList>
            <person name="Narsing Rao M.P."/>
        </authorList>
    </citation>
    <scope>NUCLEOTIDE SEQUENCE [LARGE SCALE GENOMIC DNA]</scope>
    <source>
        <strain evidence="2 3">KCTC 33185</strain>
    </source>
</reference>
<dbReference type="PROSITE" id="PS51318">
    <property type="entry name" value="TAT"/>
    <property type="match status" value="1"/>
</dbReference>
<dbReference type="Proteomes" id="UP000307943">
    <property type="component" value="Unassembled WGS sequence"/>
</dbReference>
<dbReference type="InterPro" id="IPR006626">
    <property type="entry name" value="PbH1"/>
</dbReference>
<comment type="caution">
    <text evidence="2">The sequence shown here is derived from an EMBL/GenBank/DDBJ whole genome shotgun (WGS) entry which is preliminary data.</text>
</comment>
<dbReference type="AlphaFoldDB" id="A0A5C4TBZ8"/>
<dbReference type="InterPro" id="IPR006311">
    <property type="entry name" value="TAT_signal"/>
</dbReference>
<dbReference type="InterPro" id="IPR012334">
    <property type="entry name" value="Pectin_lyas_fold"/>
</dbReference>
<protein>
    <submittedName>
        <fullName evidence="2">Right-handed parallel beta-helix repeat-containing protein</fullName>
    </submittedName>
</protein>
<accession>A0A5C4TBZ8</accession>
<sequence length="806" mass="86281">MTNMQNAARMSRRQMIALTSLGVAGIAGGVFHHTSRAENRTSEKECEGVRVATSAELRAEASPDEEHVYLNRELGAHYYFDPGDTTSTDNGRHTIVSDSGHRFKHLPSPFQTEVHAKQYNASGSAQATTGSIPAGSQQLTVADPADFEVGQGILIAGAGNVQLKEVITLVIEEDAWHTGAVQVQLPGEAVQSVDVTAVHETIELTVTTGCSQSGQIALVLDQVEFLLPVEAGETAVQIADRIRESFFERWAISGSSGTDTVTLTYETPGMRNDSFFYAQGTGVQIGLQAVKGARTTKRDIAAQLKSKSFQNWKTGGYNKSNVVFFIAKNQGAMGGEHAEVQFGSTGVTGRMEVVQYGASMVTTITAINGNTITLQTTALRATSDVYVGHDDTAALSQALAAAAGKVLDIPEGTYLLSNSLQVPASTAVRGAGKQSTILQFQMLQKPGMVVAKESHHVYIGQLQLKNICAPDAYYNGSDTEVHGINILGAQGTTVEHCWLDNCDDSGIRVGYTGTTLSSGTRLLHNMVKNTSEGAGIEVIRGEDCLMIGNYIKDCSQHAVRLCGARKPIAIGNTAESSLDGFNIQGFGDGRNVTQRTQDFIIESNVIKEPNGPGILLSSQSNSGLIANNWLESTQGQIGVNVITSVVKEGQRRTTFDVTIQGNMIKGFNRAISIRGDQNHIVIRGNTIKNYSGPTSAYGVYLDCDDVGDLINIVIEGNTFLCRARDKSGITLFRPSLLTKVVVHRNTFIMRSSNPSQADMAARYIKNAYTSGYNADALESTISGTCELNGTTGITSHNTNVFIALPV</sequence>
<gene>
    <name evidence="2" type="ORF">FE784_11990</name>
</gene>
<dbReference type="Pfam" id="PF13229">
    <property type="entry name" value="Beta_helix"/>
    <property type="match status" value="1"/>
</dbReference>
<dbReference type="InterPro" id="IPR011050">
    <property type="entry name" value="Pectin_lyase_fold/virulence"/>
</dbReference>
<dbReference type="Gene3D" id="2.160.20.10">
    <property type="entry name" value="Single-stranded right-handed beta-helix, Pectin lyase-like"/>
    <property type="match status" value="1"/>
</dbReference>
<organism evidence="2 3">
    <name type="scientific">Paenibacillus hemerocallicola</name>
    <dbReference type="NCBI Taxonomy" id="1172614"/>
    <lineage>
        <taxon>Bacteria</taxon>
        <taxon>Bacillati</taxon>
        <taxon>Bacillota</taxon>
        <taxon>Bacilli</taxon>
        <taxon>Bacillales</taxon>
        <taxon>Paenibacillaceae</taxon>
        <taxon>Paenibacillus</taxon>
    </lineage>
</organism>
<evidence type="ECO:0000313" key="2">
    <source>
        <dbReference type="EMBL" id="TNJ66130.1"/>
    </source>
</evidence>
<keyword evidence="3" id="KW-1185">Reference proteome</keyword>
<feature type="domain" description="Right handed beta helix" evidence="1">
    <location>
        <begin position="482"/>
        <end position="634"/>
    </location>
</feature>
<dbReference type="RefSeq" id="WP_139602438.1">
    <property type="nucleotide sequence ID" value="NZ_VDCQ01000013.1"/>
</dbReference>
<evidence type="ECO:0000313" key="3">
    <source>
        <dbReference type="Proteomes" id="UP000307943"/>
    </source>
</evidence>
<dbReference type="SMART" id="SM00710">
    <property type="entry name" value="PbH1"/>
    <property type="match status" value="8"/>
</dbReference>
<dbReference type="SUPFAM" id="SSF51126">
    <property type="entry name" value="Pectin lyase-like"/>
    <property type="match status" value="1"/>
</dbReference>
<name>A0A5C4TBZ8_9BACL</name>
<dbReference type="EMBL" id="VDCQ01000013">
    <property type="protein sequence ID" value="TNJ66130.1"/>
    <property type="molecule type" value="Genomic_DNA"/>
</dbReference>
<evidence type="ECO:0000259" key="1">
    <source>
        <dbReference type="Pfam" id="PF13229"/>
    </source>
</evidence>
<proteinExistence type="predicted"/>